<reference evidence="1 2" key="1">
    <citation type="submission" date="2017-05" db="EMBL/GenBank/DDBJ databases">
        <authorList>
            <person name="Varghese N."/>
            <person name="Submissions S."/>
        </authorList>
    </citation>
    <scope>NUCLEOTIDE SEQUENCE [LARGE SCALE GENOMIC DNA]</scope>
    <source>
        <strain evidence="1 2">DSM 21194</strain>
    </source>
</reference>
<evidence type="ECO:0000313" key="1">
    <source>
        <dbReference type="EMBL" id="SMO38578.1"/>
    </source>
</evidence>
<keyword evidence="2" id="KW-1185">Reference proteome</keyword>
<dbReference type="Proteomes" id="UP000317593">
    <property type="component" value="Unassembled WGS sequence"/>
</dbReference>
<sequence length="306" mass="35678">MSDFLKVMIIENEEDYADSLEDNAAYKDIELIHFDNLEDGLAELTDNFPFYDGLILDGKGHLSADKPVEKDVHAYKALKKLRELGEEGKLIPRVINTGYFEDMQDVTEYEDIDIFEKFKEEDEMLDTLKGMIENSNMYKYKKKYPNVFSLFVNKYFPDRKALDLIQILNALDSKEQSVIRANLSLIRTFLEPLYKGMADLGFIPKEFYDTDEDEIAATWCERYVTFRSVDIEVKENGDTKKNTFKANDRIVPNHIGWELSQIRNLCSKAGSHDYSYNVSNITLKSATFSLLNILDWYYSWLQELKN</sequence>
<dbReference type="OrthoDB" id="893108at2"/>
<dbReference type="AlphaFoldDB" id="A0A521AUQ6"/>
<proteinExistence type="predicted"/>
<name>A0A521AUQ6_9BACT</name>
<organism evidence="1 2">
    <name type="scientific">Fodinibius sediminis</name>
    <dbReference type="NCBI Taxonomy" id="1214077"/>
    <lineage>
        <taxon>Bacteria</taxon>
        <taxon>Pseudomonadati</taxon>
        <taxon>Balneolota</taxon>
        <taxon>Balneolia</taxon>
        <taxon>Balneolales</taxon>
        <taxon>Balneolaceae</taxon>
        <taxon>Fodinibius</taxon>
    </lineage>
</organism>
<evidence type="ECO:0000313" key="2">
    <source>
        <dbReference type="Proteomes" id="UP000317593"/>
    </source>
</evidence>
<protein>
    <submittedName>
        <fullName evidence="1">Uncharacterized protein</fullName>
    </submittedName>
</protein>
<dbReference type="RefSeq" id="WP_142712838.1">
    <property type="nucleotide sequence ID" value="NZ_FXTH01000001.1"/>
</dbReference>
<dbReference type="EMBL" id="FXTH01000001">
    <property type="protein sequence ID" value="SMO38578.1"/>
    <property type="molecule type" value="Genomic_DNA"/>
</dbReference>
<accession>A0A521AUQ6</accession>
<gene>
    <name evidence="1" type="ORF">SAMN06265218_101387</name>
</gene>